<dbReference type="PANTHER" id="PTHR12526:SF510">
    <property type="entry name" value="D-INOSITOL 3-PHOSPHATE GLYCOSYLTRANSFERASE"/>
    <property type="match status" value="1"/>
</dbReference>
<dbReference type="Gene3D" id="3.40.50.2000">
    <property type="entry name" value="Glycogen Phosphorylase B"/>
    <property type="match status" value="2"/>
</dbReference>
<gene>
    <name evidence="5" type="ORF">AA15669_1031</name>
</gene>
<comment type="caution">
    <text evidence="5">The sequence shown here is derived from an EMBL/GenBank/DDBJ whole genome shotgun (WGS) entry which is preliminary data.</text>
</comment>
<evidence type="ECO:0000256" key="2">
    <source>
        <dbReference type="ARBA" id="ARBA00022679"/>
    </source>
</evidence>
<dbReference type="Pfam" id="PF00534">
    <property type="entry name" value="Glycos_transf_1"/>
    <property type="match status" value="1"/>
</dbReference>
<dbReference type="PANTHER" id="PTHR12526">
    <property type="entry name" value="GLYCOSYLTRANSFERASE"/>
    <property type="match status" value="1"/>
</dbReference>
<dbReference type="Pfam" id="PF12000">
    <property type="entry name" value="Glyco_trans_4_3"/>
    <property type="match status" value="1"/>
</dbReference>
<reference evidence="5" key="1">
    <citation type="submission" date="2013-04" db="EMBL/GenBank/DDBJ databases">
        <title>The genome sequencing project of 58 acetic acid bacteria.</title>
        <authorList>
            <person name="Okamoto-Kainuma A."/>
            <person name="Ishikawa M."/>
            <person name="Umino S."/>
            <person name="Koizumi Y."/>
            <person name="Shiwa Y."/>
            <person name="Yoshikawa H."/>
            <person name="Matsutani M."/>
            <person name="Matsushita K."/>
        </authorList>
    </citation>
    <scope>NUCLEOTIDE SEQUENCE</scope>
    <source>
        <strain evidence="5">DSM 15669</strain>
    </source>
</reference>
<dbReference type="InterPro" id="IPR022623">
    <property type="entry name" value="Glyco_trans_4"/>
</dbReference>
<dbReference type="SUPFAM" id="SSF53756">
    <property type="entry name" value="UDP-Glycosyltransferase/glycogen phosphorylase"/>
    <property type="match status" value="1"/>
</dbReference>
<feature type="domain" description="Glycosyl transferase family 4" evidence="4">
    <location>
        <begin position="2"/>
        <end position="148"/>
    </location>
</feature>
<evidence type="ECO:0000313" key="6">
    <source>
        <dbReference type="Proteomes" id="UP001062901"/>
    </source>
</evidence>
<accession>A0ABQ0NYI9</accession>
<evidence type="ECO:0000259" key="4">
    <source>
        <dbReference type="Pfam" id="PF12000"/>
    </source>
</evidence>
<protein>
    <submittedName>
        <fullName evidence="5">Glycosyltransferase</fullName>
    </submittedName>
</protein>
<dbReference type="EMBL" id="BAQD01000014">
    <property type="protein sequence ID" value="GBQ06651.1"/>
    <property type="molecule type" value="Genomic_DNA"/>
</dbReference>
<sequence>MRRVLYAPPSLPSPSVHPAVRELDHAVRRAEAVARVAQSLKTLGYVPDIIIGHHGWGELLNIGDVFPNVPVLGYFEFYYHVEGLDVGFDPEFPLTDLAPLLVRCKNAINLQALTLPGVGQTPTLFQKGTYPDWAQSKLSLLHEGVDLARCCPDKTARERVLQVGDVRVQPYETLVTYAARDMEPYRGFHSFMRALPRILTARPDARIIVVGGNGISYGQRPPDGGNWHDAMLRELKGKLDLERIHFVGWQSHEDLIRILQRSNAHVYLTYPFVLSWSLREAMAAGCPLVASDTAPVREFLTDGENGRLVPFLEPERIADGVLELLEDRALAQRFGRKARRQACAQFDLKDYLSQYEKLIDDNVHQFHKALV</sequence>
<name>A0ABQ0NYI9_9PROT</name>
<organism evidence="5 6">
    <name type="scientific">Saccharibacter floricola DSM 15669</name>
    <dbReference type="NCBI Taxonomy" id="1123227"/>
    <lineage>
        <taxon>Bacteria</taxon>
        <taxon>Pseudomonadati</taxon>
        <taxon>Pseudomonadota</taxon>
        <taxon>Alphaproteobacteria</taxon>
        <taxon>Acetobacterales</taxon>
        <taxon>Acetobacteraceae</taxon>
        <taxon>Saccharibacter</taxon>
    </lineage>
</organism>
<proteinExistence type="predicted"/>
<evidence type="ECO:0000259" key="3">
    <source>
        <dbReference type="Pfam" id="PF00534"/>
    </source>
</evidence>
<dbReference type="InterPro" id="IPR001296">
    <property type="entry name" value="Glyco_trans_1"/>
</dbReference>
<dbReference type="Proteomes" id="UP001062901">
    <property type="component" value="Unassembled WGS sequence"/>
</dbReference>
<keyword evidence="6" id="KW-1185">Reference proteome</keyword>
<keyword evidence="1" id="KW-0328">Glycosyltransferase</keyword>
<evidence type="ECO:0000256" key="1">
    <source>
        <dbReference type="ARBA" id="ARBA00022676"/>
    </source>
</evidence>
<evidence type="ECO:0000313" key="5">
    <source>
        <dbReference type="EMBL" id="GBQ06651.1"/>
    </source>
</evidence>
<feature type="domain" description="Glycosyl transferase family 1" evidence="3">
    <location>
        <begin position="181"/>
        <end position="340"/>
    </location>
</feature>
<keyword evidence="2" id="KW-0808">Transferase</keyword>